<organism evidence="1">
    <name type="scientific">marine sediment metagenome</name>
    <dbReference type="NCBI Taxonomy" id="412755"/>
    <lineage>
        <taxon>unclassified sequences</taxon>
        <taxon>metagenomes</taxon>
        <taxon>ecological metagenomes</taxon>
    </lineage>
</organism>
<name>X1APN3_9ZZZZ</name>
<evidence type="ECO:0000313" key="1">
    <source>
        <dbReference type="EMBL" id="GAG74248.1"/>
    </source>
</evidence>
<comment type="caution">
    <text evidence="1">The sequence shown here is derived from an EMBL/GenBank/DDBJ whole genome shotgun (WGS) entry which is preliminary data.</text>
</comment>
<accession>X1APN3</accession>
<gene>
    <name evidence="1" type="ORF">S01H4_02938</name>
</gene>
<dbReference type="AlphaFoldDB" id="X1APN3"/>
<protein>
    <submittedName>
        <fullName evidence="1">Uncharacterized protein</fullName>
    </submittedName>
</protein>
<dbReference type="EMBL" id="BART01000681">
    <property type="protein sequence ID" value="GAG74248.1"/>
    <property type="molecule type" value="Genomic_DNA"/>
</dbReference>
<sequence>MQLARIINKKKFMWDKGIYSTEAEAKVKIKKYEREGFETHLIEDERKYFIYSRRIVTEIVLEGDAPPG</sequence>
<reference evidence="1" key="1">
    <citation type="journal article" date="2014" name="Front. Microbiol.">
        <title>High frequency of phylogenetically diverse reductive dehalogenase-homologous genes in deep subseafloor sedimentary metagenomes.</title>
        <authorList>
            <person name="Kawai M."/>
            <person name="Futagami T."/>
            <person name="Toyoda A."/>
            <person name="Takaki Y."/>
            <person name="Nishi S."/>
            <person name="Hori S."/>
            <person name="Arai W."/>
            <person name="Tsubouchi T."/>
            <person name="Morono Y."/>
            <person name="Uchiyama I."/>
            <person name="Ito T."/>
            <person name="Fujiyama A."/>
            <person name="Inagaki F."/>
            <person name="Takami H."/>
        </authorList>
    </citation>
    <scope>NUCLEOTIDE SEQUENCE</scope>
    <source>
        <strain evidence="1">Expedition CK06-06</strain>
    </source>
</reference>
<proteinExistence type="predicted"/>